<dbReference type="GO" id="GO:0005737">
    <property type="term" value="C:cytoplasm"/>
    <property type="evidence" value="ECO:0007669"/>
    <property type="project" value="InterPro"/>
</dbReference>
<evidence type="ECO:0000256" key="2">
    <source>
        <dbReference type="ARBA" id="ARBA00022827"/>
    </source>
</evidence>
<dbReference type="OrthoDB" id="27340at2157"/>
<dbReference type="InterPro" id="IPR008255">
    <property type="entry name" value="Pyr_nucl-diS_OxRdtase_2_AS"/>
</dbReference>
<keyword evidence="2" id="KW-0274">FAD</keyword>
<dbReference type="InterPro" id="IPR005982">
    <property type="entry name" value="Thioredox_Rdtase"/>
</dbReference>
<keyword evidence="5" id="KW-0676">Redox-active center</keyword>
<feature type="domain" description="FAD/NAD(P)-binding" evidence="7">
    <location>
        <begin position="16"/>
        <end position="305"/>
    </location>
</feature>
<dbReference type="AlphaFoldDB" id="A0A031LUK5"/>
<dbReference type="GO" id="GO:0019430">
    <property type="term" value="P:removal of superoxide radicals"/>
    <property type="evidence" value="ECO:0007669"/>
    <property type="project" value="InterPro"/>
</dbReference>
<dbReference type="GO" id="GO:0004791">
    <property type="term" value="F:thioredoxin-disulfide reductase (NADPH) activity"/>
    <property type="evidence" value="ECO:0007669"/>
    <property type="project" value="InterPro"/>
</dbReference>
<dbReference type="InterPro" id="IPR036188">
    <property type="entry name" value="FAD/NAD-bd_sf"/>
</dbReference>
<dbReference type="EMBL" id="JFZT01000019">
    <property type="protein sequence ID" value="EZQ10828.1"/>
    <property type="molecule type" value="Genomic_DNA"/>
</dbReference>
<keyword evidence="6" id="KW-0472">Membrane</keyword>
<comment type="caution">
    <text evidence="8">The sequence shown here is derived from an EMBL/GenBank/DDBJ whole genome shotgun (WGS) entry which is preliminary data.</text>
</comment>
<gene>
    <name evidence="8" type="ORF">CM19_03065</name>
</gene>
<accession>A0A031LUK5</accession>
<evidence type="ECO:0000256" key="6">
    <source>
        <dbReference type="SAM" id="Phobius"/>
    </source>
</evidence>
<keyword evidence="9" id="KW-1185">Reference proteome</keyword>
<dbReference type="PROSITE" id="PS00573">
    <property type="entry name" value="PYRIDINE_REDOX_2"/>
    <property type="match status" value="1"/>
</dbReference>
<dbReference type="Gene3D" id="3.50.50.60">
    <property type="entry name" value="FAD/NAD(P)-binding domain"/>
    <property type="match status" value="2"/>
</dbReference>
<keyword evidence="3" id="KW-0560">Oxidoreductase</keyword>
<keyword evidence="1" id="KW-0285">Flavoprotein</keyword>
<evidence type="ECO:0000313" key="8">
    <source>
        <dbReference type="EMBL" id="EZQ10828.1"/>
    </source>
</evidence>
<evidence type="ECO:0000256" key="4">
    <source>
        <dbReference type="ARBA" id="ARBA00023157"/>
    </source>
</evidence>
<evidence type="ECO:0000256" key="5">
    <source>
        <dbReference type="ARBA" id="ARBA00023284"/>
    </source>
</evidence>
<protein>
    <submittedName>
        <fullName evidence="8">Thioredoxin reductase</fullName>
    </submittedName>
</protein>
<evidence type="ECO:0000313" key="9">
    <source>
        <dbReference type="Proteomes" id="UP000024332"/>
    </source>
</evidence>
<organism evidence="8 9">
    <name type="scientific">Candidatus Acidianus copahuensis</name>
    <dbReference type="NCBI Taxonomy" id="1160895"/>
    <lineage>
        <taxon>Archaea</taxon>
        <taxon>Thermoproteota</taxon>
        <taxon>Thermoprotei</taxon>
        <taxon>Sulfolobales</taxon>
        <taxon>Sulfolobaceae</taxon>
        <taxon>Acidianus</taxon>
    </lineage>
</organism>
<dbReference type="Pfam" id="PF07992">
    <property type="entry name" value="Pyr_redox_2"/>
    <property type="match status" value="1"/>
</dbReference>
<keyword evidence="4" id="KW-1015">Disulfide bond</keyword>
<dbReference type="PRINTS" id="PR00469">
    <property type="entry name" value="PNDRDTASEII"/>
</dbReference>
<dbReference type="Proteomes" id="UP000024332">
    <property type="component" value="Unassembled WGS sequence"/>
</dbReference>
<sequence length="324" mass="35730">MSLLPKSAKVDPNEIFDVIIIGLGPAAYSAALYAGRYVMKALVIGETPGGQLTEAGEVDDYLGLIKVNAQDMIRIFNSHIEEYNLPVILDTVEKYEKHGDLFVVKTKRKGEFKSKTIIVAVGVKRRKLNVPGEDQFTGRGVSYCSVCDAPLFKNREVVIVGGGDSALEGAELLSRYATKVYLVHRRDVFKGQPYYVEIVKQKKNVEFILNSTVTEIIGEKLVKAVKVKNLKTGEEKTLNVNGIFIEIGFEPPVEFAKVNGIETDSNGYIKVDEWMRTSTEGVFAAGDCTSTWLGFRQIITAVAQGSVAARSAYTFLNERQGKTN</sequence>
<feature type="transmembrane region" description="Helical" evidence="6">
    <location>
        <begin position="15"/>
        <end position="34"/>
    </location>
</feature>
<name>A0A031LUK5_9CREN</name>
<dbReference type="InterPro" id="IPR050097">
    <property type="entry name" value="Ferredoxin-NADP_redctase_2"/>
</dbReference>
<keyword evidence="6" id="KW-0812">Transmembrane</keyword>
<dbReference type="NCBIfam" id="TIGR01292">
    <property type="entry name" value="TRX_reduct"/>
    <property type="match status" value="1"/>
</dbReference>
<evidence type="ECO:0000256" key="1">
    <source>
        <dbReference type="ARBA" id="ARBA00022630"/>
    </source>
</evidence>
<dbReference type="PANTHER" id="PTHR48105">
    <property type="entry name" value="THIOREDOXIN REDUCTASE 1-RELATED-RELATED"/>
    <property type="match status" value="1"/>
</dbReference>
<dbReference type="RefSeq" id="WP_048098928.1">
    <property type="nucleotide sequence ID" value="NZ_JFZT01000019.1"/>
</dbReference>
<keyword evidence="6" id="KW-1133">Transmembrane helix</keyword>
<reference evidence="8 9" key="1">
    <citation type="submission" date="2014-03" db="EMBL/GenBank/DDBJ databases">
        <title>Draft genome sequence of the novel thermoacidophilic archaea Acidianus copahuensis ALE1 strain, isolated from Copahue volcanic area in Neuquen Argentina.</title>
        <authorList>
            <person name="Urbieta M.S."/>
            <person name="Rascovan N."/>
            <person name="Castro C."/>
            <person name="Revale S."/>
            <person name="Giaveno M.A."/>
            <person name="Vazquez M.P."/>
            <person name="Donati E.R."/>
        </authorList>
    </citation>
    <scope>NUCLEOTIDE SEQUENCE [LARGE SCALE GENOMIC DNA]</scope>
    <source>
        <strain evidence="8 9">ALE1</strain>
    </source>
</reference>
<evidence type="ECO:0000259" key="7">
    <source>
        <dbReference type="Pfam" id="PF07992"/>
    </source>
</evidence>
<dbReference type="STRING" id="1160895.CM19_03065"/>
<dbReference type="SUPFAM" id="SSF51905">
    <property type="entry name" value="FAD/NAD(P)-binding domain"/>
    <property type="match status" value="1"/>
</dbReference>
<dbReference type="PRINTS" id="PR00368">
    <property type="entry name" value="FADPNR"/>
</dbReference>
<dbReference type="InterPro" id="IPR023753">
    <property type="entry name" value="FAD/NAD-binding_dom"/>
</dbReference>
<evidence type="ECO:0000256" key="3">
    <source>
        <dbReference type="ARBA" id="ARBA00023002"/>
    </source>
</evidence>
<proteinExistence type="predicted"/>